<dbReference type="EMBL" id="ML995876">
    <property type="protein sequence ID" value="KAF2766146.1"/>
    <property type="molecule type" value="Genomic_DNA"/>
</dbReference>
<proteinExistence type="predicted"/>
<name>A0A6G1KZT0_9PEZI</name>
<dbReference type="Proteomes" id="UP000799436">
    <property type="component" value="Unassembled WGS sequence"/>
</dbReference>
<evidence type="ECO:0000313" key="3">
    <source>
        <dbReference type="Proteomes" id="UP000799436"/>
    </source>
</evidence>
<keyword evidence="1" id="KW-0472">Membrane</keyword>
<keyword evidence="1" id="KW-1133">Transmembrane helix</keyword>
<dbReference type="OrthoDB" id="3946278at2759"/>
<feature type="transmembrane region" description="Helical" evidence="1">
    <location>
        <begin position="12"/>
        <end position="36"/>
    </location>
</feature>
<gene>
    <name evidence="2" type="ORF">EJ03DRAFT_249281</name>
</gene>
<keyword evidence="3" id="KW-1185">Reference proteome</keyword>
<dbReference type="AlphaFoldDB" id="A0A6G1KZT0"/>
<protein>
    <submittedName>
        <fullName evidence="2">Uncharacterized protein</fullName>
    </submittedName>
</protein>
<evidence type="ECO:0000256" key="1">
    <source>
        <dbReference type="SAM" id="Phobius"/>
    </source>
</evidence>
<feature type="non-terminal residue" evidence="2">
    <location>
        <position position="1"/>
    </location>
</feature>
<organism evidence="2 3">
    <name type="scientific">Teratosphaeria nubilosa</name>
    <dbReference type="NCBI Taxonomy" id="161662"/>
    <lineage>
        <taxon>Eukaryota</taxon>
        <taxon>Fungi</taxon>
        <taxon>Dikarya</taxon>
        <taxon>Ascomycota</taxon>
        <taxon>Pezizomycotina</taxon>
        <taxon>Dothideomycetes</taxon>
        <taxon>Dothideomycetidae</taxon>
        <taxon>Mycosphaerellales</taxon>
        <taxon>Teratosphaeriaceae</taxon>
        <taxon>Teratosphaeria</taxon>
    </lineage>
</organism>
<keyword evidence="1" id="KW-0812">Transmembrane</keyword>
<feature type="non-terminal residue" evidence="2">
    <location>
        <position position="116"/>
    </location>
</feature>
<sequence>DLVFATAPGIHVTVTAHVLFILGILLSTIVFAHSLVRMCLLRRQIASSDSPRFYVVQHGRLKRSRRPHAYHTTWDKNLDANLPHPPPPAYGRWRGSVRANPELLHWSPVVPPGTPT</sequence>
<accession>A0A6G1KZT0</accession>
<reference evidence="2" key="1">
    <citation type="journal article" date="2020" name="Stud. Mycol.">
        <title>101 Dothideomycetes genomes: a test case for predicting lifestyles and emergence of pathogens.</title>
        <authorList>
            <person name="Haridas S."/>
            <person name="Albert R."/>
            <person name="Binder M."/>
            <person name="Bloem J."/>
            <person name="Labutti K."/>
            <person name="Salamov A."/>
            <person name="Andreopoulos B."/>
            <person name="Baker S."/>
            <person name="Barry K."/>
            <person name="Bills G."/>
            <person name="Bluhm B."/>
            <person name="Cannon C."/>
            <person name="Castanera R."/>
            <person name="Culley D."/>
            <person name="Daum C."/>
            <person name="Ezra D."/>
            <person name="Gonzalez J."/>
            <person name="Henrissat B."/>
            <person name="Kuo A."/>
            <person name="Liang C."/>
            <person name="Lipzen A."/>
            <person name="Lutzoni F."/>
            <person name="Magnuson J."/>
            <person name="Mondo S."/>
            <person name="Nolan M."/>
            <person name="Ohm R."/>
            <person name="Pangilinan J."/>
            <person name="Park H.-J."/>
            <person name="Ramirez L."/>
            <person name="Alfaro M."/>
            <person name="Sun H."/>
            <person name="Tritt A."/>
            <person name="Yoshinaga Y."/>
            <person name="Zwiers L.-H."/>
            <person name="Turgeon B."/>
            <person name="Goodwin S."/>
            <person name="Spatafora J."/>
            <person name="Crous P."/>
            <person name="Grigoriev I."/>
        </authorList>
    </citation>
    <scope>NUCLEOTIDE SEQUENCE</scope>
    <source>
        <strain evidence="2">CBS 116005</strain>
    </source>
</reference>
<evidence type="ECO:0000313" key="2">
    <source>
        <dbReference type="EMBL" id="KAF2766146.1"/>
    </source>
</evidence>